<evidence type="ECO:0000313" key="1">
    <source>
        <dbReference type="EMBL" id="CDR01599.1"/>
    </source>
</evidence>
<reference evidence="1" key="1">
    <citation type="submission" date="2014-05" db="EMBL/GenBank/DDBJ databases">
        <authorList>
            <person name="Horn Fabian"/>
        </authorList>
    </citation>
    <scope>NUCLEOTIDE SEQUENCE</scope>
</reference>
<protein>
    <submittedName>
        <fullName evidence="1">Uncharacterized protein</fullName>
    </submittedName>
</protein>
<proteinExistence type="predicted"/>
<dbReference type="EMBL" id="LK022848">
    <property type="protein sequence ID" value="CDR01599.1"/>
    <property type="molecule type" value="Genomic_DNA"/>
</dbReference>
<dbReference type="HOGENOM" id="CLU_2496586_0_0_11"/>
<name>A0A060ZBP2_9ACTN</name>
<organism evidence="1">
    <name type="scientific">Streptomyces iranensis</name>
    <dbReference type="NCBI Taxonomy" id="576784"/>
    <lineage>
        <taxon>Bacteria</taxon>
        <taxon>Bacillati</taxon>
        <taxon>Actinomycetota</taxon>
        <taxon>Actinomycetes</taxon>
        <taxon>Kitasatosporales</taxon>
        <taxon>Streptomycetaceae</taxon>
        <taxon>Streptomyces</taxon>
        <taxon>Streptomyces violaceusniger group</taxon>
    </lineage>
</organism>
<dbReference type="AlphaFoldDB" id="A0A060ZBP2"/>
<sequence length="86" mass="9073">MLGYGTGRAPSGVSDVEQLMEVVIEEHTVRVGPTADPQEPVEPGVRGANLVGGRVPLAPAGAWGPSVRILVDRFEACMRQRAGHLT</sequence>
<accession>A0A060ZBP2</accession>
<gene>
    <name evidence="1" type="ORF">SIRAN410</name>
</gene>